<reference evidence="2" key="1">
    <citation type="submission" date="2021-05" db="EMBL/GenBank/DDBJ databases">
        <authorList>
            <person name="Alioto T."/>
            <person name="Alioto T."/>
            <person name="Gomez Garrido J."/>
        </authorList>
    </citation>
    <scope>NUCLEOTIDE SEQUENCE</scope>
</reference>
<name>A0A8D8M428_9HEMI</name>
<dbReference type="EMBL" id="HBUF01050660">
    <property type="protein sequence ID" value="CAG6621659.1"/>
    <property type="molecule type" value="Transcribed_RNA"/>
</dbReference>
<dbReference type="EMBL" id="HBUF01050661">
    <property type="protein sequence ID" value="CAG6621660.1"/>
    <property type="molecule type" value="Transcribed_RNA"/>
</dbReference>
<keyword evidence="1" id="KW-0472">Membrane</keyword>
<evidence type="ECO:0000256" key="1">
    <source>
        <dbReference type="SAM" id="Phobius"/>
    </source>
</evidence>
<protein>
    <submittedName>
        <fullName evidence="2">Uncharacterized protein</fullName>
    </submittedName>
</protein>
<feature type="transmembrane region" description="Helical" evidence="1">
    <location>
        <begin position="94"/>
        <end position="114"/>
    </location>
</feature>
<keyword evidence="1" id="KW-0812">Transmembrane</keyword>
<organism evidence="2">
    <name type="scientific">Cacopsylla melanoneura</name>
    <dbReference type="NCBI Taxonomy" id="428564"/>
    <lineage>
        <taxon>Eukaryota</taxon>
        <taxon>Metazoa</taxon>
        <taxon>Ecdysozoa</taxon>
        <taxon>Arthropoda</taxon>
        <taxon>Hexapoda</taxon>
        <taxon>Insecta</taxon>
        <taxon>Pterygota</taxon>
        <taxon>Neoptera</taxon>
        <taxon>Paraneoptera</taxon>
        <taxon>Hemiptera</taxon>
        <taxon>Sternorrhyncha</taxon>
        <taxon>Psylloidea</taxon>
        <taxon>Psyllidae</taxon>
        <taxon>Psyllinae</taxon>
        <taxon>Cacopsylla</taxon>
    </lineage>
</organism>
<keyword evidence="1" id="KW-1133">Transmembrane helix</keyword>
<sequence>MHNKILTKPLFDMIMEHIMVYYLTGERFSIHCLPISPFFTEPHSRRRECLLYSILYPPTRKLNTSFILFFILENLQKRSVPSEKFLKKFRKSKIVISVILIKFQALLACQISVIKLVPEFLRRNFHNC</sequence>
<dbReference type="EMBL" id="HBUF01050662">
    <property type="protein sequence ID" value="CAG6621661.1"/>
    <property type="molecule type" value="Transcribed_RNA"/>
</dbReference>
<proteinExistence type="predicted"/>
<evidence type="ECO:0000313" key="2">
    <source>
        <dbReference type="EMBL" id="CAG6621660.1"/>
    </source>
</evidence>
<accession>A0A8D8M428</accession>
<dbReference type="AlphaFoldDB" id="A0A8D8M428"/>